<dbReference type="OrthoDB" id="2987348at2"/>
<dbReference type="STRING" id="1823756.A4H34_03990"/>
<dbReference type="Proteomes" id="UP000078368">
    <property type="component" value="Unassembled WGS sequence"/>
</dbReference>
<accession>A0A179B3P8</accession>
<sequence length="242" mass="27108">MTWLILPGWGLPPKDYEKLAGLLGPDTRTLDSWKVPLTADTDDIRAELGASDSPKVDLLGHSLGGLAAIEWALRRPDQVRQLVLIDPTAPDEVPSRFHVEGKLRRGMDKLAGAAVEALWRVGPRIRRWGIRQTTGSEDTLPIDEARARYGTRENSRRLAEQLSTSWEHAARVDALLDADVVRRRSPAPLLLVGAGNGKQRRFLRSQWDLGRKLHARTIMLTGQNHVFPLTRPDLVVRHIQSQ</sequence>
<reference evidence="2 3" key="1">
    <citation type="submission" date="2016-04" db="EMBL/GenBank/DDBJ databases">
        <title>Peptidophaga gingivicola gen. nov., sp. nov., isolated from human subgingival plaque.</title>
        <authorList>
            <person name="Beall C.J."/>
            <person name="Mokrzan E.M."/>
            <person name="Griffen A.L."/>
            <person name="Leys E.J."/>
        </authorList>
    </citation>
    <scope>NUCLEOTIDE SEQUENCE [LARGE SCALE GENOMIC DNA]</scope>
    <source>
        <strain evidence="2 3">BA112</strain>
    </source>
</reference>
<name>A0A179B3P8_9ACTO</name>
<comment type="caution">
    <text evidence="2">The sequence shown here is derived from an EMBL/GenBank/DDBJ whole genome shotgun (WGS) entry which is preliminary data.</text>
</comment>
<dbReference type="InterPro" id="IPR029058">
    <property type="entry name" value="AB_hydrolase_fold"/>
</dbReference>
<evidence type="ECO:0000259" key="1">
    <source>
        <dbReference type="Pfam" id="PF12697"/>
    </source>
</evidence>
<dbReference type="Pfam" id="PF12697">
    <property type="entry name" value="Abhydrolase_6"/>
    <property type="match status" value="1"/>
</dbReference>
<gene>
    <name evidence="2" type="ORF">A4H34_03990</name>
</gene>
<keyword evidence="3" id="KW-1185">Reference proteome</keyword>
<dbReference type="EMBL" id="LVZK01000001">
    <property type="protein sequence ID" value="OAP86327.1"/>
    <property type="molecule type" value="Genomic_DNA"/>
</dbReference>
<dbReference type="SUPFAM" id="SSF53474">
    <property type="entry name" value="alpha/beta-Hydrolases"/>
    <property type="match status" value="1"/>
</dbReference>
<proteinExistence type="predicted"/>
<dbReference type="RefSeq" id="WP_064231165.1">
    <property type="nucleotide sequence ID" value="NZ_LVZK01000001.1"/>
</dbReference>
<feature type="domain" description="AB hydrolase-1" evidence="1">
    <location>
        <begin position="6"/>
        <end position="237"/>
    </location>
</feature>
<organism evidence="2 3">
    <name type="scientific">Peptidiphaga gingivicola</name>
    <dbReference type="NCBI Taxonomy" id="2741497"/>
    <lineage>
        <taxon>Bacteria</taxon>
        <taxon>Bacillati</taxon>
        <taxon>Actinomycetota</taxon>
        <taxon>Actinomycetes</taxon>
        <taxon>Actinomycetales</taxon>
        <taxon>Actinomycetaceae</taxon>
        <taxon>Peptidiphaga</taxon>
    </lineage>
</organism>
<dbReference type="InterPro" id="IPR000073">
    <property type="entry name" value="AB_hydrolase_1"/>
</dbReference>
<evidence type="ECO:0000313" key="2">
    <source>
        <dbReference type="EMBL" id="OAP86327.1"/>
    </source>
</evidence>
<dbReference type="Gene3D" id="3.40.50.1820">
    <property type="entry name" value="alpha/beta hydrolase"/>
    <property type="match status" value="1"/>
</dbReference>
<evidence type="ECO:0000313" key="3">
    <source>
        <dbReference type="Proteomes" id="UP000078368"/>
    </source>
</evidence>
<dbReference type="AlphaFoldDB" id="A0A179B3P8"/>
<protein>
    <recommendedName>
        <fullName evidence="1">AB hydrolase-1 domain-containing protein</fullName>
    </recommendedName>
</protein>
<dbReference type="GO" id="GO:0003824">
    <property type="term" value="F:catalytic activity"/>
    <property type="evidence" value="ECO:0007669"/>
    <property type="project" value="UniProtKB-ARBA"/>
</dbReference>